<keyword evidence="3" id="KW-1185">Reference proteome</keyword>
<proteinExistence type="predicted"/>
<gene>
    <name evidence="2" type="ORF">SRIMR7_27725</name>
</gene>
<dbReference type="GeneID" id="66854923"/>
<dbReference type="Pfam" id="PF04149">
    <property type="entry name" value="DUF397"/>
    <property type="match status" value="1"/>
</dbReference>
<organism evidence="2 3">
    <name type="scientific">Streptomyces rimosus subsp. rimosus</name>
    <dbReference type="NCBI Taxonomy" id="132474"/>
    <lineage>
        <taxon>Bacteria</taxon>
        <taxon>Bacillati</taxon>
        <taxon>Actinomycetota</taxon>
        <taxon>Actinomycetes</taxon>
        <taxon>Kitasatosporales</taxon>
        <taxon>Streptomycetaceae</taxon>
        <taxon>Streptomyces</taxon>
    </lineage>
</organism>
<dbReference type="EMBL" id="CP094298">
    <property type="protein sequence ID" value="UNZ05945.1"/>
    <property type="molecule type" value="Genomic_DNA"/>
</dbReference>
<dbReference type="InterPro" id="IPR007278">
    <property type="entry name" value="DUF397"/>
</dbReference>
<evidence type="ECO:0000313" key="2">
    <source>
        <dbReference type="EMBL" id="UNZ05945.1"/>
    </source>
</evidence>
<sequence>MTTPRFRKPSHSNHLEECVEVATTRHTITIRDTNHPTGPTLHLSPTAWAYFLVGLNAEPQRQPASPALEPGTAVLTKQMSPVGAGANPGPH</sequence>
<reference evidence="2 3" key="1">
    <citation type="submission" date="2022-03" db="EMBL/GenBank/DDBJ databases">
        <title>Complete genome of Streptomyces rimosus ssp. rimosus R7 (=ATCC 10970).</title>
        <authorList>
            <person name="Beganovic S."/>
            <person name="Ruckert C."/>
            <person name="Busche T."/>
            <person name="Kalinowski J."/>
            <person name="Wittmann C."/>
        </authorList>
    </citation>
    <scope>NUCLEOTIDE SEQUENCE [LARGE SCALE GENOMIC DNA]</scope>
    <source>
        <strain evidence="2 3">R7</strain>
    </source>
</reference>
<evidence type="ECO:0000259" key="1">
    <source>
        <dbReference type="Pfam" id="PF04149"/>
    </source>
</evidence>
<evidence type="ECO:0000313" key="3">
    <source>
        <dbReference type="Proteomes" id="UP000829494"/>
    </source>
</evidence>
<dbReference type="Proteomes" id="UP000829494">
    <property type="component" value="Chromosome"/>
</dbReference>
<protein>
    <recommendedName>
        <fullName evidence="1">DUF397 domain-containing protein</fullName>
    </recommendedName>
</protein>
<accession>A0ABY3Z6K3</accession>
<name>A0ABY3Z6K3_STRRM</name>
<feature type="domain" description="DUF397" evidence="1">
    <location>
        <begin position="5"/>
        <end position="55"/>
    </location>
</feature>
<dbReference type="RefSeq" id="WP_003980724.1">
    <property type="nucleotide sequence ID" value="NZ_CP043497.1"/>
</dbReference>